<feature type="non-terminal residue" evidence="13">
    <location>
        <position position="1"/>
    </location>
</feature>
<dbReference type="GO" id="GO:0005634">
    <property type="term" value="C:nucleus"/>
    <property type="evidence" value="ECO:0007669"/>
    <property type="project" value="UniProtKB-SubCell"/>
</dbReference>
<evidence type="ECO:0000259" key="12">
    <source>
        <dbReference type="PROSITE" id="PS50157"/>
    </source>
</evidence>
<dbReference type="GO" id="GO:0003677">
    <property type="term" value="F:DNA binding"/>
    <property type="evidence" value="ECO:0007669"/>
    <property type="project" value="UniProtKB-KW"/>
</dbReference>
<keyword evidence="7" id="KW-0238">DNA-binding</keyword>
<organism evidence="13 14">
    <name type="scientific">Elysia chlorotica</name>
    <name type="common">Eastern emerald elysia</name>
    <name type="synonym">Sea slug</name>
    <dbReference type="NCBI Taxonomy" id="188477"/>
    <lineage>
        <taxon>Eukaryota</taxon>
        <taxon>Metazoa</taxon>
        <taxon>Spiralia</taxon>
        <taxon>Lophotrochozoa</taxon>
        <taxon>Mollusca</taxon>
        <taxon>Gastropoda</taxon>
        <taxon>Heterobranchia</taxon>
        <taxon>Euthyneura</taxon>
        <taxon>Panpulmonata</taxon>
        <taxon>Sacoglossa</taxon>
        <taxon>Placobranchoidea</taxon>
        <taxon>Plakobranchidae</taxon>
        <taxon>Elysia</taxon>
    </lineage>
</organism>
<dbReference type="InterPro" id="IPR036236">
    <property type="entry name" value="Znf_C2H2_sf"/>
</dbReference>
<feature type="domain" description="C2H2-type" evidence="12">
    <location>
        <begin position="388"/>
        <end position="407"/>
    </location>
</feature>
<evidence type="ECO:0000256" key="11">
    <source>
        <dbReference type="SAM" id="MobiDB-lite"/>
    </source>
</evidence>
<comment type="caution">
    <text evidence="13">The sequence shown here is derived from an EMBL/GenBank/DDBJ whole genome shotgun (WGS) entry which is preliminary data.</text>
</comment>
<dbReference type="FunFam" id="3.30.160.60:FF:000045">
    <property type="entry name" value="ZFP69 zinc finger protein B"/>
    <property type="match status" value="1"/>
</dbReference>
<feature type="domain" description="C2H2-type" evidence="12">
    <location>
        <begin position="1"/>
        <end position="27"/>
    </location>
</feature>
<evidence type="ECO:0000256" key="6">
    <source>
        <dbReference type="ARBA" id="ARBA00023015"/>
    </source>
</evidence>
<feature type="domain" description="C2H2-type" evidence="12">
    <location>
        <begin position="152"/>
        <end position="181"/>
    </location>
</feature>
<evidence type="ECO:0000256" key="2">
    <source>
        <dbReference type="ARBA" id="ARBA00022723"/>
    </source>
</evidence>
<dbReference type="EMBL" id="RQTK01000214">
    <property type="protein sequence ID" value="RUS84203.1"/>
    <property type="molecule type" value="Genomic_DNA"/>
</dbReference>
<gene>
    <name evidence="13" type="ORF">EGW08_008043</name>
</gene>
<evidence type="ECO:0000256" key="3">
    <source>
        <dbReference type="ARBA" id="ARBA00022737"/>
    </source>
</evidence>
<dbReference type="OrthoDB" id="10064525at2759"/>
<comment type="subcellular location">
    <subcellularLocation>
        <location evidence="1">Nucleus</location>
    </subcellularLocation>
</comment>
<keyword evidence="3" id="KW-0677">Repeat</keyword>
<keyword evidence="8" id="KW-0804">Transcription</keyword>
<dbReference type="PROSITE" id="PS00028">
    <property type="entry name" value="ZINC_FINGER_C2H2_1"/>
    <property type="match status" value="8"/>
</dbReference>
<feature type="domain" description="C2H2-type" evidence="12">
    <location>
        <begin position="327"/>
        <end position="359"/>
    </location>
</feature>
<evidence type="ECO:0000256" key="10">
    <source>
        <dbReference type="PROSITE-ProRule" id="PRU00042"/>
    </source>
</evidence>
<evidence type="ECO:0000256" key="4">
    <source>
        <dbReference type="ARBA" id="ARBA00022771"/>
    </source>
</evidence>
<dbReference type="GO" id="GO:0008270">
    <property type="term" value="F:zinc ion binding"/>
    <property type="evidence" value="ECO:0007669"/>
    <property type="project" value="UniProtKB-KW"/>
</dbReference>
<dbReference type="Pfam" id="PF00096">
    <property type="entry name" value="zf-C2H2"/>
    <property type="match status" value="5"/>
</dbReference>
<dbReference type="SUPFAM" id="SSF57667">
    <property type="entry name" value="beta-beta-alpha zinc fingers"/>
    <property type="match status" value="5"/>
</dbReference>
<feature type="domain" description="C2H2-type" evidence="12">
    <location>
        <begin position="299"/>
        <end position="326"/>
    </location>
</feature>
<keyword evidence="14" id="KW-1185">Reference proteome</keyword>
<evidence type="ECO:0000256" key="5">
    <source>
        <dbReference type="ARBA" id="ARBA00022833"/>
    </source>
</evidence>
<keyword evidence="5" id="KW-0862">Zinc</keyword>
<dbReference type="Gene3D" id="3.30.160.60">
    <property type="entry name" value="Classic Zinc Finger"/>
    <property type="match status" value="7"/>
</dbReference>
<feature type="domain" description="C2H2-type" evidence="12">
    <location>
        <begin position="182"/>
        <end position="204"/>
    </location>
</feature>
<evidence type="ECO:0000256" key="9">
    <source>
        <dbReference type="ARBA" id="ARBA00023242"/>
    </source>
</evidence>
<feature type="domain" description="C2H2-type" evidence="12">
    <location>
        <begin position="244"/>
        <end position="271"/>
    </location>
</feature>
<evidence type="ECO:0000313" key="14">
    <source>
        <dbReference type="Proteomes" id="UP000271974"/>
    </source>
</evidence>
<dbReference type="PANTHER" id="PTHR47772:SF13">
    <property type="entry name" value="GASTRULA ZINC FINGER PROTEIN XLCGF49.1-LIKE-RELATED"/>
    <property type="match status" value="1"/>
</dbReference>
<feature type="domain" description="C2H2-type" evidence="12">
    <location>
        <begin position="28"/>
        <end position="50"/>
    </location>
</feature>
<protein>
    <recommendedName>
        <fullName evidence="12">C2H2-type domain-containing protein</fullName>
    </recommendedName>
</protein>
<dbReference type="FunFam" id="3.30.160.60:FF:000679">
    <property type="entry name" value="Zinc finger protein 341"/>
    <property type="match status" value="1"/>
</dbReference>
<reference evidence="13 14" key="1">
    <citation type="submission" date="2019-01" db="EMBL/GenBank/DDBJ databases">
        <title>A draft genome assembly of the solar-powered sea slug Elysia chlorotica.</title>
        <authorList>
            <person name="Cai H."/>
            <person name="Li Q."/>
            <person name="Fang X."/>
            <person name="Li J."/>
            <person name="Curtis N.E."/>
            <person name="Altenburger A."/>
            <person name="Shibata T."/>
            <person name="Feng M."/>
            <person name="Maeda T."/>
            <person name="Schwartz J.A."/>
            <person name="Shigenobu S."/>
            <person name="Lundholm N."/>
            <person name="Nishiyama T."/>
            <person name="Yang H."/>
            <person name="Hasebe M."/>
            <person name="Li S."/>
            <person name="Pierce S.K."/>
            <person name="Wang J."/>
        </authorList>
    </citation>
    <scope>NUCLEOTIDE SEQUENCE [LARGE SCALE GENOMIC DNA]</scope>
    <source>
        <strain evidence="13">EC2010</strain>
        <tissue evidence="13">Whole organism of an adult</tissue>
    </source>
</reference>
<dbReference type="SMART" id="SM00355">
    <property type="entry name" value="ZnF_C2H2"/>
    <property type="match status" value="10"/>
</dbReference>
<feature type="region of interest" description="Disordered" evidence="11">
    <location>
        <begin position="93"/>
        <end position="115"/>
    </location>
</feature>
<dbReference type="AlphaFoldDB" id="A0A3S1HQL0"/>
<name>A0A3S1HQL0_ELYCH</name>
<evidence type="ECO:0000256" key="8">
    <source>
        <dbReference type="ARBA" id="ARBA00023163"/>
    </source>
</evidence>
<keyword evidence="2" id="KW-0479">Metal-binding</keyword>
<evidence type="ECO:0000313" key="13">
    <source>
        <dbReference type="EMBL" id="RUS84203.1"/>
    </source>
</evidence>
<dbReference type="InterPro" id="IPR050636">
    <property type="entry name" value="C2H2-ZF_domain-containing"/>
</dbReference>
<keyword evidence="9" id="KW-0539">Nucleus</keyword>
<dbReference type="FunFam" id="3.30.160.60:FF:000618">
    <property type="entry name" value="zinc finger protein 341 isoform X1"/>
    <property type="match status" value="1"/>
</dbReference>
<evidence type="ECO:0000256" key="7">
    <source>
        <dbReference type="ARBA" id="ARBA00023125"/>
    </source>
</evidence>
<keyword evidence="4 10" id="KW-0863">Zinc-finger</keyword>
<dbReference type="InterPro" id="IPR013087">
    <property type="entry name" value="Znf_C2H2_type"/>
</dbReference>
<dbReference type="STRING" id="188477.A0A3S1HQL0"/>
<evidence type="ECO:0000256" key="1">
    <source>
        <dbReference type="ARBA" id="ARBA00004123"/>
    </source>
</evidence>
<feature type="domain" description="C2H2-type" evidence="12">
    <location>
        <begin position="218"/>
        <end position="247"/>
    </location>
</feature>
<dbReference type="PANTHER" id="PTHR47772">
    <property type="entry name" value="ZINC FINGER PROTEIN 200"/>
    <property type="match status" value="1"/>
</dbReference>
<dbReference type="Proteomes" id="UP000271974">
    <property type="component" value="Unassembled WGS sequence"/>
</dbReference>
<dbReference type="GO" id="GO:0006355">
    <property type="term" value="P:regulation of DNA-templated transcription"/>
    <property type="evidence" value="ECO:0007669"/>
    <property type="project" value="UniProtKB-ARBA"/>
</dbReference>
<feature type="domain" description="C2H2-type" evidence="12">
    <location>
        <begin position="360"/>
        <end position="387"/>
    </location>
</feature>
<dbReference type="PROSITE" id="PS50157">
    <property type="entry name" value="ZINC_FINGER_C2H2_2"/>
    <property type="match status" value="10"/>
</dbReference>
<sequence>QCEYCNKQFSKNFDLQQHIRAHTGEKPFQCIVCGRAFAQKSNVKKHMATHKVGFVITWLNATLYDKNSCFVLTLSLVVDKGLLVWPTGTSNTLPKQPDPIPEETKENTVSQTSSAPTQISVSTAFSQSLSGAATSAFSTNQALLKSTVHQVYKCVMKTCGQSFPHLESFLEHIKSHETELNYRCHQCNKYFKSLNDLGVHQYTHVYLNQGVKSGPRHFQCTKCGNKYTTPEALEHHMSTTSHDYKCPHCQKQFTCERFLRRHLPLHGTEGKFNDMLNKKFKTEHYLKSHMLIHTGETPFACELCQAAFNRKDKLKRHMTIHETVKKYRCPFRSVAGCLKEFNRPDKLKAHIITHSGIKPYTCNICGKGFSRRPHLVEHERGHNLDYRFKCEKCGKGFFRPKHFAEHKCQPMKYGIPVQQSFVPRHRRKVGRPRKRMVTISPDSLSKSRGKQYVSRTRGKTKVVQLPVEAEQGFMSVKQRLRRQQLQKRIKAEMKEAEAAQMMQGKICEEMDANQESTVTQEMISSTCDQQKLDPSSGASIECCQLDSQAVTVAKEEAPDVSCVDPGQAQIQQISLTSGGELMDHYVVHLTDSVDGGGPTIQTAFIPSVSGGQIFASSAGGLGIQPIAIIEARSLGMGSSTTDVSVGQGAGMMDHQGGEVVGVDGNNYITVARVDAEAQIIQAAEAVGVEEDDKSTMIMLSDGRTVDRRGDNVEAANGGELLTSHHDNRLLMSVRGSEDGVTTSQHCGGKVGEEEEEMEDEGAVMVIGTHTIGHQPGEGEMMDGALSLFEGRDSFVEGQVVVSGDQAYIACSSQLVDYTSTE</sequence>
<keyword evidence="6" id="KW-0805">Transcription regulation</keyword>
<accession>A0A3S1HQL0</accession>
<proteinExistence type="predicted"/>